<dbReference type="Proteomes" id="UP001300502">
    <property type="component" value="Unassembled WGS sequence"/>
</dbReference>
<feature type="domain" description="tRNA/rRNA methyltransferase SpoU type" evidence="6">
    <location>
        <begin position="83"/>
        <end position="228"/>
    </location>
</feature>
<dbReference type="InterPro" id="IPR029026">
    <property type="entry name" value="tRNA_m1G_MTases_N"/>
</dbReference>
<evidence type="ECO:0000256" key="2">
    <source>
        <dbReference type="ARBA" id="ARBA00022603"/>
    </source>
</evidence>
<dbReference type="PANTHER" id="PTHR42971:SF1">
    <property type="entry name" value="TRNA (CYTIDINE(34)-2'-O)-METHYLTRANSFERASE"/>
    <property type="match status" value="1"/>
</dbReference>
<dbReference type="InterPro" id="IPR016914">
    <property type="entry name" value="TrmL"/>
</dbReference>
<accession>A0AAV9ICC4</accession>
<name>A0AAV9ICC4_9RHOD</name>
<dbReference type="GO" id="GO:0008173">
    <property type="term" value="F:RNA methyltransferase activity"/>
    <property type="evidence" value="ECO:0007669"/>
    <property type="project" value="InterPro"/>
</dbReference>
<dbReference type="CDD" id="cd18094">
    <property type="entry name" value="SpoU-like_TrmL"/>
    <property type="match status" value="1"/>
</dbReference>
<proteinExistence type="inferred from homology"/>
<sequence length="234" mass="27092">MLGFVSWEPPLVCKYSIANHKKARYYWLYEKPHVTRRQFPQYIPRTRKYVGCSCCTSNDTRQQHKVEQKNNNVILLDEKVNCITVVLFQPKIPGNTGNIGRTCLAFGARLHLVGPLGFSISEHAVRRAGLDYWKHVDLEYSSSWEEFEKCLTENSHIYFITTQGTVSLESVSFEKRGSIFLVFGSETEGFQQLPKKAFDRGLSVYIPMLNKHIIRSHNLSNAVAMVLWEWRRCP</sequence>
<dbReference type="InterPro" id="IPR029028">
    <property type="entry name" value="Alpha/beta_knot_MTases"/>
</dbReference>
<dbReference type="AlphaFoldDB" id="A0AAV9ICC4"/>
<dbReference type="InterPro" id="IPR001537">
    <property type="entry name" value="SpoU_MeTrfase"/>
</dbReference>
<dbReference type="Pfam" id="PF00588">
    <property type="entry name" value="SpoU_methylase"/>
    <property type="match status" value="1"/>
</dbReference>
<dbReference type="PANTHER" id="PTHR42971">
    <property type="entry name" value="TRNA (CYTIDINE(34)-2'-O)-METHYLTRANSFERASE"/>
    <property type="match status" value="1"/>
</dbReference>
<dbReference type="SUPFAM" id="SSF75217">
    <property type="entry name" value="alpha/beta knot"/>
    <property type="match status" value="1"/>
</dbReference>
<dbReference type="GO" id="GO:0003723">
    <property type="term" value="F:RNA binding"/>
    <property type="evidence" value="ECO:0007669"/>
    <property type="project" value="InterPro"/>
</dbReference>
<keyword evidence="2" id="KW-0489">Methyltransferase</keyword>
<keyword evidence="4" id="KW-0949">S-adenosyl-L-methionine</keyword>
<evidence type="ECO:0000313" key="8">
    <source>
        <dbReference type="Proteomes" id="UP001300502"/>
    </source>
</evidence>
<organism evidence="7 8">
    <name type="scientific">Galdieria yellowstonensis</name>
    <dbReference type="NCBI Taxonomy" id="3028027"/>
    <lineage>
        <taxon>Eukaryota</taxon>
        <taxon>Rhodophyta</taxon>
        <taxon>Bangiophyceae</taxon>
        <taxon>Galdieriales</taxon>
        <taxon>Galdieriaceae</taxon>
        <taxon>Galdieria</taxon>
    </lineage>
</organism>
<evidence type="ECO:0000256" key="3">
    <source>
        <dbReference type="ARBA" id="ARBA00022679"/>
    </source>
</evidence>
<comment type="caution">
    <text evidence="7">The sequence shown here is derived from an EMBL/GenBank/DDBJ whole genome shotgun (WGS) entry which is preliminary data.</text>
</comment>
<evidence type="ECO:0000256" key="4">
    <source>
        <dbReference type="ARBA" id="ARBA00022691"/>
    </source>
</evidence>
<keyword evidence="3" id="KW-0808">Transferase</keyword>
<keyword evidence="5" id="KW-0819">tRNA processing</keyword>
<keyword evidence="1" id="KW-0963">Cytoplasm</keyword>
<gene>
    <name evidence="7" type="ORF">GAYE_SCF08G3025</name>
</gene>
<keyword evidence="8" id="KW-1185">Reference proteome</keyword>
<dbReference type="GO" id="GO:0002130">
    <property type="term" value="P:wobble position ribose methylation"/>
    <property type="evidence" value="ECO:0007669"/>
    <property type="project" value="TreeGrafter"/>
</dbReference>
<evidence type="ECO:0000313" key="7">
    <source>
        <dbReference type="EMBL" id="KAK4525120.1"/>
    </source>
</evidence>
<evidence type="ECO:0000256" key="5">
    <source>
        <dbReference type="ARBA" id="ARBA00022694"/>
    </source>
</evidence>
<dbReference type="Gene3D" id="3.40.1280.10">
    <property type="match status" value="1"/>
</dbReference>
<evidence type="ECO:0000256" key="1">
    <source>
        <dbReference type="ARBA" id="ARBA00022490"/>
    </source>
</evidence>
<dbReference type="EMBL" id="JANCYU010000028">
    <property type="protein sequence ID" value="KAK4525120.1"/>
    <property type="molecule type" value="Genomic_DNA"/>
</dbReference>
<evidence type="ECO:0000259" key="6">
    <source>
        <dbReference type="Pfam" id="PF00588"/>
    </source>
</evidence>
<reference evidence="7 8" key="1">
    <citation type="submission" date="2022-07" db="EMBL/GenBank/DDBJ databases">
        <title>Genome-wide signatures of adaptation to extreme environments.</title>
        <authorList>
            <person name="Cho C.H."/>
            <person name="Yoon H.S."/>
        </authorList>
    </citation>
    <scope>NUCLEOTIDE SEQUENCE [LARGE SCALE GENOMIC DNA]</scope>
    <source>
        <strain evidence="7 8">108.79 E11</strain>
    </source>
</reference>
<protein>
    <recommendedName>
        <fullName evidence="6">tRNA/rRNA methyltransferase SpoU type domain-containing protein</fullName>
    </recommendedName>
</protein>
<dbReference type="HAMAP" id="MF_01885">
    <property type="entry name" value="tRNA_methyltr_TrmL"/>
    <property type="match status" value="1"/>
</dbReference>